<accession>A0A4D6YB26</accession>
<evidence type="ECO:0000256" key="1">
    <source>
        <dbReference type="ARBA" id="ARBA00022485"/>
    </source>
</evidence>
<dbReference type="Pfam" id="PF04055">
    <property type="entry name" value="Radical_SAM"/>
    <property type="match status" value="1"/>
</dbReference>
<proteinExistence type="inferred from homology"/>
<dbReference type="EMBL" id="CP033004">
    <property type="protein sequence ID" value="QCI23278.1"/>
    <property type="molecule type" value="Genomic_DNA"/>
</dbReference>
<dbReference type="EC" id="2.8.1.8" evidence="8"/>
<comment type="subcellular location">
    <subcellularLocation>
        <location evidence="8">Cytoplasm</location>
    </subcellularLocation>
</comment>
<dbReference type="InterPro" id="IPR003698">
    <property type="entry name" value="Lipoyl_synth"/>
</dbReference>
<dbReference type="Proteomes" id="UP000298566">
    <property type="component" value="Chromosome"/>
</dbReference>
<feature type="binding site" evidence="8">
    <location>
        <position position="307"/>
    </location>
    <ligand>
        <name>[4Fe-4S] cluster</name>
        <dbReference type="ChEBI" id="CHEBI:49883"/>
        <label>1</label>
    </ligand>
</feature>
<keyword evidence="6 8" id="KW-0411">Iron-sulfur</keyword>
<feature type="binding site" evidence="8">
    <location>
        <position position="94"/>
    </location>
    <ligand>
        <name>[4Fe-4S] cluster</name>
        <dbReference type="ChEBI" id="CHEBI:49883"/>
        <label>2</label>
        <note>4Fe-4S-S-AdoMet</note>
    </ligand>
</feature>
<sequence length="317" mass="36260">MYKKKSKMLSNLNIKKLYNKEISIKVLSNFNNNILKKPSWIKIKFPYDTSKIGYTKNTLKKNKLNTVCEQALCPNLSECFNKGTATFMILGSICTRRCPFCAVNYGKPSLVDLDEPQKLVQATMDLNINYIVITSVVRDDLKDRGVKHFLKCIQAIRKKKTIIIEILVPDFKGMIDYAIKTISISPPDVFNHNLENVPRLYKLVRPGANYKQSLQLLELFKITNPNVPTKSGLMLGLGEKQMEVIQVMRDLFNSGVSILTLGQYLQPSPSHLPVQRYISPLEFYQLEKEALSIGFKKAFCGPFVRSSYHAEFQYNKL</sequence>
<evidence type="ECO:0000256" key="2">
    <source>
        <dbReference type="ARBA" id="ARBA00022679"/>
    </source>
</evidence>
<dbReference type="OrthoDB" id="9787898at2"/>
<dbReference type="SFLD" id="SFLDF00271">
    <property type="entry name" value="lipoyl_synthase"/>
    <property type="match status" value="1"/>
</dbReference>
<dbReference type="InterPro" id="IPR006638">
    <property type="entry name" value="Elp3/MiaA/NifB-like_rSAM"/>
</dbReference>
<dbReference type="GO" id="GO:0046872">
    <property type="term" value="F:metal ion binding"/>
    <property type="evidence" value="ECO:0007669"/>
    <property type="project" value="UniProtKB-KW"/>
</dbReference>
<feature type="binding site" evidence="8">
    <location>
        <position position="73"/>
    </location>
    <ligand>
        <name>[4Fe-4S] cluster</name>
        <dbReference type="ChEBI" id="CHEBI:49883"/>
        <label>1</label>
    </ligand>
</feature>
<dbReference type="InterPro" id="IPR058240">
    <property type="entry name" value="rSAM_sf"/>
</dbReference>
<dbReference type="NCBIfam" id="TIGR00510">
    <property type="entry name" value="lipA"/>
    <property type="match status" value="1"/>
</dbReference>
<dbReference type="GO" id="GO:0051539">
    <property type="term" value="F:4 iron, 4 sulfur cluster binding"/>
    <property type="evidence" value="ECO:0007669"/>
    <property type="project" value="UniProtKB-UniRule"/>
</dbReference>
<dbReference type="HAMAP" id="MF_00206">
    <property type="entry name" value="Lipoyl_synth"/>
    <property type="match status" value="1"/>
</dbReference>
<evidence type="ECO:0000256" key="3">
    <source>
        <dbReference type="ARBA" id="ARBA00022691"/>
    </source>
</evidence>
<dbReference type="InterPro" id="IPR007197">
    <property type="entry name" value="rSAM"/>
</dbReference>
<dbReference type="SUPFAM" id="SSF102114">
    <property type="entry name" value="Radical SAM enzymes"/>
    <property type="match status" value="1"/>
</dbReference>
<reference evidence="10 11" key="1">
    <citation type="submission" date="2018-10" db="EMBL/GenBank/DDBJ databases">
        <title>Comparative functional genomics of the obligate endosymbiont Buchnera aphidicola.</title>
        <authorList>
            <person name="Chong R.A."/>
        </authorList>
    </citation>
    <scope>NUCLEOTIDE SEQUENCE [LARGE SCALE GENOMIC DNA]</scope>
    <source>
        <strain evidence="10 11">Mrh</strain>
    </source>
</reference>
<dbReference type="NCBIfam" id="NF009544">
    <property type="entry name" value="PRK12928.1"/>
    <property type="match status" value="1"/>
</dbReference>
<dbReference type="UniPathway" id="UPA00538">
    <property type="reaction ID" value="UER00593"/>
</dbReference>
<comment type="function">
    <text evidence="8">Catalyzes the radical-mediated insertion of two sulfur atoms into the C-6 and C-8 positions of the octanoyl moiety bound to the lipoyl domains of lipoate-dependent enzymes, thereby converting the octanoylated domains into lipoylated derivatives.</text>
</comment>
<feature type="binding site" evidence="8">
    <location>
        <position position="98"/>
    </location>
    <ligand>
        <name>[4Fe-4S] cluster</name>
        <dbReference type="ChEBI" id="CHEBI:49883"/>
        <label>2</label>
        <note>4Fe-4S-S-AdoMet</note>
    </ligand>
</feature>
<feature type="domain" description="Radical SAM core" evidence="9">
    <location>
        <begin position="80"/>
        <end position="296"/>
    </location>
</feature>
<feature type="binding site" evidence="8">
    <location>
        <position position="101"/>
    </location>
    <ligand>
        <name>[4Fe-4S] cluster</name>
        <dbReference type="ChEBI" id="CHEBI:49883"/>
        <label>2</label>
        <note>4Fe-4S-S-AdoMet</note>
    </ligand>
</feature>
<evidence type="ECO:0000256" key="8">
    <source>
        <dbReference type="HAMAP-Rule" id="MF_00206"/>
    </source>
</evidence>
<dbReference type="SMART" id="SM00729">
    <property type="entry name" value="Elp3"/>
    <property type="match status" value="1"/>
</dbReference>
<evidence type="ECO:0000259" key="9">
    <source>
        <dbReference type="PROSITE" id="PS51918"/>
    </source>
</evidence>
<evidence type="ECO:0000256" key="5">
    <source>
        <dbReference type="ARBA" id="ARBA00023004"/>
    </source>
</evidence>
<keyword evidence="4 8" id="KW-0479">Metal-binding</keyword>
<organism evidence="10 11">
    <name type="scientific">Buchnera aphidicola subsp. Melaphis rhois</name>
    <dbReference type="NCBI Taxonomy" id="118103"/>
    <lineage>
        <taxon>Bacteria</taxon>
        <taxon>Pseudomonadati</taxon>
        <taxon>Pseudomonadota</taxon>
        <taxon>Gammaproteobacteria</taxon>
        <taxon>Enterobacterales</taxon>
        <taxon>Erwiniaceae</taxon>
        <taxon>Buchnera</taxon>
    </lineage>
</organism>
<name>A0A4D6YB26_BUCMH</name>
<dbReference type="SFLD" id="SFLDG01058">
    <property type="entry name" value="lipoyl_synthase_like"/>
    <property type="match status" value="1"/>
</dbReference>
<keyword evidence="2 8" id="KW-0808">Transferase</keyword>
<dbReference type="GO" id="GO:0005737">
    <property type="term" value="C:cytoplasm"/>
    <property type="evidence" value="ECO:0007669"/>
    <property type="project" value="UniProtKB-SubCell"/>
</dbReference>
<evidence type="ECO:0000256" key="4">
    <source>
        <dbReference type="ARBA" id="ARBA00022723"/>
    </source>
</evidence>
<keyword evidence="8" id="KW-0963">Cytoplasm</keyword>
<dbReference type="PANTHER" id="PTHR10949:SF0">
    <property type="entry name" value="LIPOYL SYNTHASE, MITOCHONDRIAL"/>
    <property type="match status" value="1"/>
</dbReference>
<gene>
    <name evidence="8 10" type="primary">lipA</name>
    <name evidence="10" type="ORF">D9V73_01275</name>
</gene>
<comment type="catalytic activity">
    <reaction evidence="7 8">
        <text>[[Fe-S] cluster scaffold protein carrying a second [4Fe-4S](2+) cluster] + N(6)-octanoyl-L-lysyl-[protein] + 2 oxidized [2Fe-2S]-[ferredoxin] + 2 S-adenosyl-L-methionine + 4 H(+) = [[Fe-S] cluster scaffold protein] + N(6)-[(R)-dihydrolipoyl]-L-lysyl-[protein] + 4 Fe(3+) + 2 hydrogen sulfide + 2 5'-deoxyadenosine + 2 L-methionine + 2 reduced [2Fe-2S]-[ferredoxin]</text>
        <dbReference type="Rhea" id="RHEA:16585"/>
        <dbReference type="Rhea" id="RHEA-COMP:9928"/>
        <dbReference type="Rhea" id="RHEA-COMP:10000"/>
        <dbReference type="Rhea" id="RHEA-COMP:10001"/>
        <dbReference type="Rhea" id="RHEA-COMP:10475"/>
        <dbReference type="Rhea" id="RHEA-COMP:14568"/>
        <dbReference type="Rhea" id="RHEA-COMP:14569"/>
        <dbReference type="ChEBI" id="CHEBI:15378"/>
        <dbReference type="ChEBI" id="CHEBI:17319"/>
        <dbReference type="ChEBI" id="CHEBI:29034"/>
        <dbReference type="ChEBI" id="CHEBI:29919"/>
        <dbReference type="ChEBI" id="CHEBI:33722"/>
        <dbReference type="ChEBI" id="CHEBI:33737"/>
        <dbReference type="ChEBI" id="CHEBI:33738"/>
        <dbReference type="ChEBI" id="CHEBI:57844"/>
        <dbReference type="ChEBI" id="CHEBI:59789"/>
        <dbReference type="ChEBI" id="CHEBI:78809"/>
        <dbReference type="ChEBI" id="CHEBI:83100"/>
        <dbReference type="EC" id="2.8.1.8"/>
    </reaction>
</comment>
<evidence type="ECO:0000313" key="10">
    <source>
        <dbReference type="EMBL" id="QCI23278.1"/>
    </source>
</evidence>
<comment type="similarity">
    <text evidence="8">Belongs to the radical SAM superfamily. Lipoyl synthase family.</text>
</comment>
<dbReference type="SFLD" id="SFLDS00029">
    <property type="entry name" value="Radical_SAM"/>
    <property type="match status" value="1"/>
</dbReference>
<dbReference type="RefSeq" id="WP_158336478.1">
    <property type="nucleotide sequence ID" value="NZ_CP033004.1"/>
</dbReference>
<feature type="binding site" evidence="8">
    <location>
        <position position="68"/>
    </location>
    <ligand>
        <name>[4Fe-4S] cluster</name>
        <dbReference type="ChEBI" id="CHEBI:49883"/>
        <label>1</label>
    </ligand>
</feature>
<evidence type="ECO:0000313" key="11">
    <source>
        <dbReference type="Proteomes" id="UP000298566"/>
    </source>
</evidence>
<dbReference type="NCBIfam" id="NF004019">
    <property type="entry name" value="PRK05481.1"/>
    <property type="match status" value="1"/>
</dbReference>
<evidence type="ECO:0000256" key="7">
    <source>
        <dbReference type="ARBA" id="ARBA00047326"/>
    </source>
</evidence>
<protein>
    <recommendedName>
        <fullName evidence="8">Lipoyl synthase</fullName>
        <ecNumber evidence="8">2.8.1.8</ecNumber>
    </recommendedName>
    <alternativeName>
        <fullName evidence="8">Lip-syn</fullName>
        <shortName evidence="8">LS</shortName>
    </alternativeName>
    <alternativeName>
        <fullName evidence="8">Lipoate synthase</fullName>
    </alternativeName>
    <alternativeName>
        <fullName evidence="8">Lipoic acid synthase</fullName>
    </alternativeName>
    <alternativeName>
        <fullName evidence="8">Sulfur insertion protein LipA</fullName>
    </alternativeName>
</protein>
<keyword evidence="3 8" id="KW-0949">S-adenosyl-L-methionine</keyword>
<dbReference type="Gene3D" id="3.20.20.70">
    <property type="entry name" value="Aldolase class I"/>
    <property type="match status" value="1"/>
</dbReference>
<feature type="binding site" evidence="8">
    <location>
        <position position="79"/>
    </location>
    <ligand>
        <name>[4Fe-4S] cluster</name>
        <dbReference type="ChEBI" id="CHEBI:49883"/>
        <label>1</label>
    </ligand>
</feature>
<dbReference type="GO" id="GO:0016992">
    <property type="term" value="F:lipoate synthase activity"/>
    <property type="evidence" value="ECO:0007669"/>
    <property type="project" value="UniProtKB-UniRule"/>
</dbReference>
<comment type="pathway">
    <text evidence="8">Protein modification; protein lipoylation via endogenous pathway; protein N(6)-(lipoyl)lysine from octanoyl-[acyl-carrier-protein]: step 2/2.</text>
</comment>
<keyword evidence="5 8" id="KW-0408">Iron</keyword>
<keyword evidence="1 8" id="KW-0004">4Fe-4S</keyword>
<dbReference type="InterPro" id="IPR013785">
    <property type="entry name" value="Aldolase_TIM"/>
</dbReference>
<dbReference type="GO" id="GO:0009249">
    <property type="term" value="P:protein lipoylation"/>
    <property type="evidence" value="ECO:0007669"/>
    <property type="project" value="UniProtKB-UniRule"/>
</dbReference>
<dbReference type="AlphaFoldDB" id="A0A4D6YB26"/>
<evidence type="ECO:0000256" key="6">
    <source>
        <dbReference type="ARBA" id="ARBA00023014"/>
    </source>
</evidence>
<dbReference type="PIRSF" id="PIRSF005963">
    <property type="entry name" value="Lipoyl_synth"/>
    <property type="match status" value="1"/>
</dbReference>
<dbReference type="PROSITE" id="PS51918">
    <property type="entry name" value="RADICAL_SAM"/>
    <property type="match status" value="1"/>
</dbReference>
<comment type="cofactor">
    <cofactor evidence="8">
        <name>[4Fe-4S] cluster</name>
        <dbReference type="ChEBI" id="CHEBI:49883"/>
    </cofactor>
    <text evidence="8">Binds 2 [4Fe-4S] clusters per subunit. One cluster is coordinated with 3 cysteines and an exchangeable S-adenosyl-L-methionine.</text>
</comment>
<dbReference type="PANTHER" id="PTHR10949">
    <property type="entry name" value="LIPOYL SYNTHASE"/>
    <property type="match status" value="1"/>
</dbReference>